<dbReference type="Gene3D" id="1.50.10.20">
    <property type="match status" value="1"/>
</dbReference>
<evidence type="ECO:0000259" key="3">
    <source>
        <dbReference type="Pfam" id="PF20736"/>
    </source>
</evidence>
<evidence type="ECO:0000259" key="2">
    <source>
        <dbReference type="Pfam" id="PF07944"/>
    </source>
</evidence>
<evidence type="ECO:0000259" key="4">
    <source>
        <dbReference type="Pfam" id="PF20737"/>
    </source>
</evidence>
<feature type="domain" description="Non-reducing end beta-L-arabinofuranosidase-like GH127 middle" evidence="3">
    <location>
        <begin position="464"/>
        <end position="560"/>
    </location>
</feature>
<reference evidence="5 6" key="1">
    <citation type="journal article" date="2018" name="Antonie Van Leeuwenhoek">
        <title>Larkinella terrae sp. nov., isolated from soil on Jeju Island, South Korea.</title>
        <authorList>
            <person name="Ten L.N."/>
            <person name="Jeon J."/>
            <person name="Park S.J."/>
            <person name="Park S."/>
            <person name="Lee S.Y."/>
            <person name="Kim M.K."/>
            <person name="Jung H.Y."/>
        </authorList>
    </citation>
    <scope>NUCLEOTIDE SEQUENCE [LARGE SCALE GENOMIC DNA]</scope>
    <source>
        <strain evidence="5 6">KCTC 52001</strain>
    </source>
</reference>
<feature type="signal peptide" evidence="1">
    <location>
        <begin position="1"/>
        <end position="26"/>
    </location>
</feature>
<dbReference type="InterPro" id="IPR008928">
    <property type="entry name" value="6-hairpin_glycosidase_sf"/>
</dbReference>
<dbReference type="Pfam" id="PF20736">
    <property type="entry name" value="Glyco_hydro127M"/>
    <property type="match status" value="1"/>
</dbReference>
<dbReference type="Pfam" id="PF20737">
    <property type="entry name" value="Glyco_hydro127C"/>
    <property type="match status" value="1"/>
</dbReference>
<keyword evidence="1" id="KW-0732">Signal</keyword>
<dbReference type="PANTHER" id="PTHR43465">
    <property type="entry name" value="DUF1680 DOMAIN PROTEIN (AFU_ORTHOLOGUE AFUA_1G08910)"/>
    <property type="match status" value="1"/>
</dbReference>
<organism evidence="5 6">
    <name type="scientific">Larkinella terrae</name>
    <dbReference type="NCBI Taxonomy" id="2025311"/>
    <lineage>
        <taxon>Bacteria</taxon>
        <taxon>Pseudomonadati</taxon>
        <taxon>Bacteroidota</taxon>
        <taxon>Cytophagia</taxon>
        <taxon>Cytophagales</taxon>
        <taxon>Spirosomataceae</taxon>
        <taxon>Larkinella</taxon>
    </lineage>
</organism>
<dbReference type="InterPro" id="IPR049174">
    <property type="entry name" value="Beta-AFase-like"/>
</dbReference>
<evidence type="ECO:0000313" key="6">
    <source>
        <dbReference type="Proteomes" id="UP000441754"/>
    </source>
</evidence>
<sequence>MTLHKPFLRNAFVFLAGIVVTFTTHAQPKALVNTAQSKFVRLQGVNLNDVQWTTGFWADRFKVCRDSMVPHLWKTYTDANLSHSFENFKIAAGLAQGNFKGPSFHDGDFYKTLESVAGMYAITRDPKLDALMDNAIAVIGKAQTPEGYIYTKAIIQQKKTGEKKMFDDKLSFEAYNFGHLMTAACVHYRATGKTTLLDIAKKATGFLIGFYNNATPEQARNAICPSHYMGIIEMYRTTREPSYLALAQKLIDIRGLTEGTDDNSDRVPFRKMTKVIGHAVRANYLFAGVADVFAETGDSTLLSTLDLMWDDVINRKMYVTGGCGALYDGVSPEGTSYKPDTVQKVHQAYGKAYQLPNHSAHNETCANIGNLLWNYRMLQITGQAKYADVMELALYNSILSGISLDGNRFFYTNPLSASDDYPYQMRWMGGRQIYISKSNCCPPNTVRTLAEVSSYAYSVSDKGLWLNLFGANQLATTLKDGSAIRLTQETVYPWDGLVKLRLQQVSAKPFSVFVRIPGWCQGAMIKVNGVAVSSVIRSGEYAELNRTWKAGDQVEINLPMPVKLIEANPLVEETRNQVAVKRGPVVYCLESVDNPANKLTSLALSSKNNLKPKLISIENSEMMALEGAAQRVDNRSWTNQLYRELSDNGSASTTVRLIPYYAWSNRGHSEMSVWIPLVR</sequence>
<dbReference type="EMBL" id="WJXZ01000014">
    <property type="protein sequence ID" value="MRS64581.1"/>
    <property type="molecule type" value="Genomic_DNA"/>
</dbReference>
<comment type="caution">
    <text evidence="5">The sequence shown here is derived from an EMBL/GenBank/DDBJ whole genome shotgun (WGS) entry which is preliminary data.</text>
</comment>
<feature type="domain" description="Non-reducing end beta-L-arabinofuranosidase-like GH127 catalytic" evidence="2">
    <location>
        <begin position="49"/>
        <end position="453"/>
    </location>
</feature>
<dbReference type="InterPro" id="IPR012878">
    <property type="entry name" value="Beta-AFase-like_GH127_cat"/>
</dbReference>
<proteinExistence type="predicted"/>
<dbReference type="OrthoDB" id="9757939at2"/>
<evidence type="ECO:0000313" key="5">
    <source>
        <dbReference type="EMBL" id="MRS64581.1"/>
    </source>
</evidence>
<dbReference type="GO" id="GO:0005975">
    <property type="term" value="P:carbohydrate metabolic process"/>
    <property type="evidence" value="ECO:0007669"/>
    <property type="project" value="InterPro"/>
</dbReference>
<keyword evidence="6" id="KW-1185">Reference proteome</keyword>
<dbReference type="RefSeq" id="WP_154177905.1">
    <property type="nucleotide sequence ID" value="NZ_WJXZ01000014.1"/>
</dbReference>
<name>A0A7K0EST4_9BACT</name>
<protein>
    <submittedName>
        <fullName evidence="5">Glycoside hydrolase family 127 protein</fullName>
    </submittedName>
</protein>
<dbReference type="InterPro" id="IPR049046">
    <property type="entry name" value="Beta-AFase-like_GH127_middle"/>
</dbReference>
<dbReference type="InterPro" id="IPR049049">
    <property type="entry name" value="Beta-AFase-like_GH127_C"/>
</dbReference>
<dbReference type="Pfam" id="PF07944">
    <property type="entry name" value="Beta-AFase-like_GH127_cat"/>
    <property type="match status" value="1"/>
</dbReference>
<dbReference type="Proteomes" id="UP000441754">
    <property type="component" value="Unassembled WGS sequence"/>
</dbReference>
<evidence type="ECO:0000256" key="1">
    <source>
        <dbReference type="SAM" id="SignalP"/>
    </source>
</evidence>
<feature type="domain" description="Non-reducing end beta-L-arabinofuranosidase-like GH127 C-terminal" evidence="4">
    <location>
        <begin position="562"/>
        <end position="676"/>
    </location>
</feature>
<feature type="chain" id="PRO_5029694951" evidence="1">
    <location>
        <begin position="27"/>
        <end position="679"/>
    </location>
</feature>
<gene>
    <name evidence="5" type="ORF">GJJ30_25000</name>
</gene>
<keyword evidence="5" id="KW-0378">Hydrolase</keyword>
<accession>A0A7K0EST4</accession>
<dbReference type="SUPFAM" id="SSF48208">
    <property type="entry name" value="Six-hairpin glycosidases"/>
    <property type="match status" value="1"/>
</dbReference>
<dbReference type="AlphaFoldDB" id="A0A7K0EST4"/>
<dbReference type="PANTHER" id="PTHR43465:SF1">
    <property type="entry name" value="NON-REDUCING END BETA-L-ARABINOFURANOSIDASE"/>
    <property type="match status" value="1"/>
</dbReference>
<dbReference type="GO" id="GO:0016787">
    <property type="term" value="F:hydrolase activity"/>
    <property type="evidence" value="ECO:0007669"/>
    <property type="project" value="UniProtKB-KW"/>
</dbReference>